<gene>
    <name evidence="2" type="ORF">VAZ01S_144_00030</name>
</gene>
<dbReference type="eggNOG" id="ENOG502ZAF7">
    <property type="taxonomic scope" value="Bacteria"/>
</dbReference>
<keyword evidence="3" id="KW-1185">Reference proteome</keyword>
<feature type="chain" id="PRO_5004640922" evidence="1">
    <location>
        <begin position="20"/>
        <end position="660"/>
    </location>
</feature>
<organism evidence="2 3">
    <name type="scientific">Vibrio azureus NBRC 104587</name>
    <dbReference type="NCBI Taxonomy" id="1219077"/>
    <lineage>
        <taxon>Bacteria</taxon>
        <taxon>Pseudomonadati</taxon>
        <taxon>Pseudomonadota</taxon>
        <taxon>Gammaproteobacteria</taxon>
        <taxon>Vibrionales</taxon>
        <taxon>Vibrionaceae</taxon>
        <taxon>Vibrio</taxon>
    </lineage>
</organism>
<feature type="non-terminal residue" evidence="2">
    <location>
        <position position="660"/>
    </location>
</feature>
<name>U3CA18_9VIBR</name>
<evidence type="ECO:0000313" key="2">
    <source>
        <dbReference type="EMBL" id="GAD78194.1"/>
    </source>
</evidence>
<evidence type="ECO:0000313" key="3">
    <source>
        <dbReference type="Proteomes" id="UP000016567"/>
    </source>
</evidence>
<protein>
    <submittedName>
        <fullName evidence="2">Uncharacterized protein</fullName>
    </submittedName>
</protein>
<sequence length="660" mass="71053">MFRRLLMLCSLALPIAAQANPLTLEGDYQTTAGGVNYQVSPNPISWAAFYDLSTSSLPIGSFSMSTSLSGAHELVTSSLQVPNNLQVTSNSNSGFTISADNYNPYVTTKDVLGIGDIFISGVSGDGITPYVTKDTSRFFLTFHNQPASGPLYCHEIPTNQTCPGYPRHYPFNGGNGIVEVQGLSFFDTETDKLYIHTKQMLGNTWGINDAFGISCWDTMNDSSCGEIVLFESSSESLSRIVKAGNNLFAINKQGEIFCTDLALSSMCDGYPKDLGTHFESVTYHMDGIGHEQKSYFFINGQRFMCWDSVSHSLCSGWNYPIQIYHHSPATWVRAFVGFDSNALPDRACALRGGEGLTSSQCVAFSTGAISTHSITGMFLHGDISQFINPQGQAVTVIAGWTETRAYNWSTETETVFADSPSKAYGSFLDSNGCLWFGGHELDVALETRLDTTKVPMSTSLLDGCKNAKASGTITPQNNYCATGSATVTTWSNVIIENITASDYSSLQLELSDGDGNLLHSVDVLANVVGSTFTLDINTALFNGHETLKYDVLGVPVSGTQSTVPTLHIDFTGPDPEVCFETQSTAASCNIDQSMDLTMTSNEDGSTNSVSVNGIYSVHNTCTNLDDHDYGDAPESYGTLAADDGPKHVVITNLYLGSAAT</sequence>
<accession>U3CA18</accession>
<dbReference type="EMBL" id="BATL01000144">
    <property type="protein sequence ID" value="GAD78194.1"/>
    <property type="molecule type" value="Genomic_DNA"/>
</dbReference>
<evidence type="ECO:0000256" key="1">
    <source>
        <dbReference type="SAM" id="SignalP"/>
    </source>
</evidence>
<feature type="signal peptide" evidence="1">
    <location>
        <begin position="1"/>
        <end position="19"/>
    </location>
</feature>
<dbReference type="STRING" id="1219077.VAZ01S_144_00030"/>
<dbReference type="AlphaFoldDB" id="U3CA18"/>
<proteinExistence type="predicted"/>
<dbReference type="Proteomes" id="UP000016567">
    <property type="component" value="Unassembled WGS sequence"/>
</dbReference>
<comment type="caution">
    <text evidence="2">The sequence shown here is derived from an EMBL/GenBank/DDBJ whole genome shotgun (WGS) entry which is preliminary data.</text>
</comment>
<keyword evidence="1" id="KW-0732">Signal</keyword>
<reference evidence="2 3" key="1">
    <citation type="submission" date="2013-09" db="EMBL/GenBank/DDBJ databases">
        <title>Whole genome shotgun sequence of Vibrio azureus NBRC 104587.</title>
        <authorList>
            <person name="Isaki S."/>
            <person name="Hosoyama A."/>
            <person name="Numata M."/>
            <person name="Hashimoto M."/>
            <person name="Hosoyama Y."/>
            <person name="Tsuchikane K."/>
            <person name="Noguchi M."/>
            <person name="Hirakata S."/>
            <person name="Ichikawa N."/>
            <person name="Ohji S."/>
            <person name="Yamazoe A."/>
            <person name="Fujita N."/>
        </authorList>
    </citation>
    <scope>NUCLEOTIDE SEQUENCE [LARGE SCALE GENOMIC DNA]</scope>
    <source>
        <strain evidence="2 3">NBRC 104587</strain>
    </source>
</reference>